<evidence type="ECO:0000313" key="2">
    <source>
        <dbReference type="Proteomes" id="UP000009290"/>
    </source>
</evidence>
<name>A0A654L8H1_ACIBM</name>
<evidence type="ECO:0000313" key="1">
    <source>
        <dbReference type="EMBL" id="AEP07099.2"/>
    </source>
</evidence>
<gene>
    <name evidence="1" type="ORF">ABZJ_02639</name>
</gene>
<dbReference type="EMBL" id="CP001937">
    <property type="protein sequence ID" value="AEP07099.2"/>
    <property type="molecule type" value="Genomic_DNA"/>
</dbReference>
<protein>
    <submittedName>
        <fullName evidence="1">Uncharacterized protein</fullName>
    </submittedName>
</protein>
<dbReference type="AlphaFoldDB" id="A0A654L8H1"/>
<organism evidence="1 2">
    <name type="scientific">Acinetobacter baumannii (strain MDR-ZJ06)</name>
    <dbReference type="NCBI Taxonomy" id="497978"/>
    <lineage>
        <taxon>Bacteria</taxon>
        <taxon>Pseudomonadati</taxon>
        <taxon>Pseudomonadota</taxon>
        <taxon>Gammaproteobacteria</taxon>
        <taxon>Moraxellales</taxon>
        <taxon>Moraxellaceae</taxon>
        <taxon>Acinetobacter</taxon>
        <taxon>Acinetobacter calcoaceticus/baumannii complex</taxon>
    </lineage>
</organism>
<proteinExistence type="predicted"/>
<dbReference type="Proteomes" id="UP000009290">
    <property type="component" value="Chromosome"/>
</dbReference>
<dbReference type="RefSeq" id="WP_000371053.1">
    <property type="nucleotide sequence ID" value="NC_017171.2"/>
</dbReference>
<dbReference type="KEGG" id="abz:ABZJ_02639"/>
<sequence>MDNYKIKVNDEAESKEAQELFLELGGQWKDSGKVILEYDPSMPFFYLDGEILHKGSSTHNYQVCDRKELTLPQLQDLVVLKRGDVKDATHKNFRTNTPYLKQGENEYYMFNGEWVLSNCPNDLEPINKPQDPALISGAEALDALKAKKEVEYCGEGLNDSWLSAETLPVVYFLTDSFRFRLKPQTIKLELELPKPFEPEEDCHVYILDDGKTDGYRRYSYEVHGDKGNTFIGIWRTEEEIKQVVEQLRKIRGAS</sequence>
<accession>A0A654L8H1</accession>
<reference evidence="1 2" key="1">
    <citation type="journal article" date="2011" name="Antimicrob. Agents Chemother.">
        <title>Genomic analysis of the multidrug-resistant Acinetobacter baumannii strain MDR-ZJ06 widely spread in China.</title>
        <authorList>
            <person name="Zhou H."/>
            <person name="Zhang T."/>
            <person name="Yu D."/>
            <person name="Pi B."/>
            <person name="Yang Q."/>
            <person name="Zhou J."/>
            <person name="Hu S."/>
            <person name="Yu Y."/>
        </authorList>
    </citation>
    <scope>NUCLEOTIDE SEQUENCE [LARGE SCALE GENOMIC DNA]</scope>
    <source>
        <strain evidence="1 2">MDR-ZJ06</strain>
    </source>
</reference>